<dbReference type="AlphaFoldDB" id="X1KIN4"/>
<comment type="caution">
    <text evidence="1">The sequence shown here is derived from an EMBL/GenBank/DDBJ whole genome shotgun (WGS) entry which is preliminary data.</text>
</comment>
<name>X1KIN4_9ZZZZ</name>
<sequence length="98" mass="10163">MLGAPPTRGRGMAAGAPPEVLPLPLSLPLPLLLPLPPFVVAEAGTREAPRLRGRAMGCSRRLVSRPWDTEAVVITRPSRGLLPRPLGPVASVMGGSGT</sequence>
<gene>
    <name evidence="1" type="ORF">S06H3_06547</name>
</gene>
<proteinExistence type="predicted"/>
<feature type="non-terminal residue" evidence="1">
    <location>
        <position position="98"/>
    </location>
</feature>
<evidence type="ECO:0000313" key="1">
    <source>
        <dbReference type="EMBL" id="GAH93455.1"/>
    </source>
</evidence>
<reference evidence="1" key="1">
    <citation type="journal article" date="2014" name="Front. Microbiol.">
        <title>High frequency of phylogenetically diverse reductive dehalogenase-homologous genes in deep subseafloor sedimentary metagenomes.</title>
        <authorList>
            <person name="Kawai M."/>
            <person name="Futagami T."/>
            <person name="Toyoda A."/>
            <person name="Takaki Y."/>
            <person name="Nishi S."/>
            <person name="Hori S."/>
            <person name="Arai W."/>
            <person name="Tsubouchi T."/>
            <person name="Morono Y."/>
            <person name="Uchiyama I."/>
            <person name="Ito T."/>
            <person name="Fujiyama A."/>
            <person name="Inagaki F."/>
            <person name="Takami H."/>
        </authorList>
    </citation>
    <scope>NUCLEOTIDE SEQUENCE</scope>
    <source>
        <strain evidence="1">Expedition CK06-06</strain>
    </source>
</reference>
<organism evidence="1">
    <name type="scientific">marine sediment metagenome</name>
    <dbReference type="NCBI Taxonomy" id="412755"/>
    <lineage>
        <taxon>unclassified sequences</taxon>
        <taxon>metagenomes</taxon>
        <taxon>ecological metagenomes</taxon>
    </lineage>
</organism>
<protein>
    <submittedName>
        <fullName evidence="1">Uncharacterized protein</fullName>
    </submittedName>
</protein>
<dbReference type="EMBL" id="BARV01002557">
    <property type="protein sequence ID" value="GAH93455.1"/>
    <property type="molecule type" value="Genomic_DNA"/>
</dbReference>
<accession>X1KIN4</accession>